<reference evidence="1 2" key="1">
    <citation type="submission" date="2019-04" db="EMBL/GenBank/DDBJ databases">
        <title>Flavobacterium sp. GS03.</title>
        <authorList>
            <person name="Kim H."/>
        </authorList>
    </citation>
    <scope>NUCLEOTIDE SEQUENCE [LARGE SCALE GENOMIC DNA]</scope>
    <source>
        <strain evidence="1 2">GS03</strain>
    </source>
</reference>
<organism evidence="1 2">
    <name type="scientific">Flavobacterium sangjuense</name>
    <dbReference type="NCBI Taxonomy" id="2518177"/>
    <lineage>
        <taxon>Bacteria</taxon>
        <taxon>Pseudomonadati</taxon>
        <taxon>Bacteroidota</taxon>
        <taxon>Flavobacteriia</taxon>
        <taxon>Flavobacteriales</taxon>
        <taxon>Flavobacteriaceae</taxon>
        <taxon>Flavobacterium</taxon>
    </lineage>
</organism>
<evidence type="ECO:0000313" key="2">
    <source>
        <dbReference type="Proteomes" id="UP000296862"/>
    </source>
</evidence>
<dbReference type="RefSeq" id="WP_136152278.1">
    <property type="nucleotide sequence ID" value="NZ_CP038810.1"/>
</dbReference>
<proteinExistence type="predicted"/>
<dbReference type="PROSITE" id="PS51257">
    <property type="entry name" value="PROKAR_LIPOPROTEIN"/>
    <property type="match status" value="1"/>
</dbReference>
<dbReference type="AlphaFoldDB" id="A0A4P7PUG3"/>
<sequence length="171" mass="19353">MKKFTLVLAFIGMITLQGCTTNNDDSIDNDTISEVFELKNINFGFDGGNSYSIYQVLNPQIYPSDNILIYRLSGTIDSSTPIWQLIPRTLYLDEGELDYDFDFSKEDFTIYAGGTYDLTLTPSYITNQTFRIVIIPGYFSNKMKAGVDLSDYNAVVNAFHIDQSNIKVLNK</sequence>
<dbReference type="Proteomes" id="UP000296862">
    <property type="component" value="Chromosome"/>
</dbReference>
<dbReference type="OrthoDB" id="1524444at2"/>
<dbReference type="EMBL" id="CP038810">
    <property type="protein sequence ID" value="QBZ98376.1"/>
    <property type="molecule type" value="Genomic_DNA"/>
</dbReference>
<evidence type="ECO:0000313" key="1">
    <source>
        <dbReference type="EMBL" id="QBZ98376.1"/>
    </source>
</evidence>
<gene>
    <name evidence="1" type="ORF">GS03_01881</name>
</gene>
<keyword evidence="2" id="KW-1185">Reference proteome</keyword>
<name>A0A4P7PUG3_9FLAO</name>
<dbReference type="KEGG" id="fsn:GS03_01881"/>
<accession>A0A4P7PUG3</accession>
<protein>
    <submittedName>
        <fullName evidence="1">Uncharacterized protein</fullName>
    </submittedName>
</protein>